<protein>
    <submittedName>
        <fullName evidence="1">Uncharacterized protein</fullName>
    </submittedName>
</protein>
<organism evidence="1 2">
    <name type="scientific">Eumeta variegata</name>
    <name type="common">Bagworm moth</name>
    <name type="synonym">Eumeta japonica</name>
    <dbReference type="NCBI Taxonomy" id="151549"/>
    <lineage>
        <taxon>Eukaryota</taxon>
        <taxon>Metazoa</taxon>
        <taxon>Ecdysozoa</taxon>
        <taxon>Arthropoda</taxon>
        <taxon>Hexapoda</taxon>
        <taxon>Insecta</taxon>
        <taxon>Pterygota</taxon>
        <taxon>Neoptera</taxon>
        <taxon>Endopterygota</taxon>
        <taxon>Lepidoptera</taxon>
        <taxon>Glossata</taxon>
        <taxon>Ditrysia</taxon>
        <taxon>Tineoidea</taxon>
        <taxon>Psychidae</taxon>
        <taxon>Oiketicinae</taxon>
        <taxon>Eumeta</taxon>
    </lineage>
</organism>
<dbReference type="Proteomes" id="UP000299102">
    <property type="component" value="Unassembled WGS sequence"/>
</dbReference>
<keyword evidence="2" id="KW-1185">Reference proteome</keyword>
<reference evidence="1 2" key="1">
    <citation type="journal article" date="2019" name="Commun. Biol.">
        <title>The bagworm genome reveals a unique fibroin gene that provides high tensile strength.</title>
        <authorList>
            <person name="Kono N."/>
            <person name="Nakamura H."/>
            <person name="Ohtoshi R."/>
            <person name="Tomita M."/>
            <person name="Numata K."/>
            <person name="Arakawa K."/>
        </authorList>
    </citation>
    <scope>NUCLEOTIDE SEQUENCE [LARGE SCALE GENOMIC DNA]</scope>
</reference>
<evidence type="ECO:0000313" key="1">
    <source>
        <dbReference type="EMBL" id="GBP46942.1"/>
    </source>
</evidence>
<comment type="caution">
    <text evidence="1">The sequence shown here is derived from an EMBL/GenBank/DDBJ whole genome shotgun (WGS) entry which is preliminary data.</text>
</comment>
<evidence type="ECO:0000313" key="2">
    <source>
        <dbReference type="Proteomes" id="UP000299102"/>
    </source>
</evidence>
<sequence length="103" mass="11887">MCEVSLKDRCRNSEVREPYGLKKDVVTSVEKGMLRWPSNLERKNEIRLTKQIYIVNVCDGKVGKGRPRKSYVDEIGERNICTQTHNSRLEATVDAESMTKDVR</sequence>
<gene>
    <name evidence="1" type="ORF">EVAR_30974_1</name>
</gene>
<dbReference type="AlphaFoldDB" id="A0A4C1W8W3"/>
<dbReference type="OrthoDB" id="425681at2759"/>
<proteinExistence type="predicted"/>
<dbReference type="EMBL" id="BGZK01000492">
    <property type="protein sequence ID" value="GBP46942.1"/>
    <property type="molecule type" value="Genomic_DNA"/>
</dbReference>
<accession>A0A4C1W8W3</accession>
<name>A0A4C1W8W3_EUMVA</name>